<dbReference type="AlphaFoldDB" id="A0A5B7KE47"/>
<gene>
    <name evidence="2" type="ORF">E2C01_100754</name>
</gene>
<accession>A0A5B7KE47</accession>
<comment type="caution">
    <text evidence="2">The sequence shown here is derived from an EMBL/GenBank/DDBJ whole genome shotgun (WGS) entry which is preliminary data.</text>
</comment>
<evidence type="ECO:0000313" key="2">
    <source>
        <dbReference type="EMBL" id="MPD05034.1"/>
    </source>
</evidence>
<feature type="compositionally biased region" description="Polar residues" evidence="1">
    <location>
        <begin position="1"/>
        <end position="10"/>
    </location>
</feature>
<dbReference type="EMBL" id="VSRR010144080">
    <property type="protein sequence ID" value="MPD05034.1"/>
    <property type="molecule type" value="Genomic_DNA"/>
</dbReference>
<evidence type="ECO:0000256" key="1">
    <source>
        <dbReference type="SAM" id="MobiDB-lite"/>
    </source>
</evidence>
<evidence type="ECO:0000313" key="3">
    <source>
        <dbReference type="Proteomes" id="UP000324222"/>
    </source>
</evidence>
<organism evidence="2 3">
    <name type="scientific">Portunus trituberculatus</name>
    <name type="common">Swimming crab</name>
    <name type="synonym">Neptunus trituberculatus</name>
    <dbReference type="NCBI Taxonomy" id="210409"/>
    <lineage>
        <taxon>Eukaryota</taxon>
        <taxon>Metazoa</taxon>
        <taxon>Ecdysozoa</taxon>
        <taxon>Arthropoda</taxon>
        <taxon>Crustacea</taxon>
        <taxon>Multicrustacea</taxon>
        <taxon>Malacostraca</taxon>
        <taxon>Eumalacostraca</taxon>
        <taxon>Eucarida</taxon>
        <taxon>Decapoda</taxon>
        <taxon>Pleocyemata</taxon>
        <taxon>Brachyura</taxon>
        <taxon>Eubrachyura</taxon>
        <taxon>Portunoidea</taxon>
        <taxon>Portunidae</taxon>
        <taxon>Portuninae</taxon>
        <taxon>Portunus</taxon>
    </lineage>
</organism>
<sequence>MQPSDQSSLSPAAPSGEVSESPVRGTLPHFHAAHRPSRPSRRHRRRASCLHRAATVTVSSVMVELCALSRAVTQHEPCRDGKEIGLSIVMQD</sequence>
<name>A0A5B7KE47_PORTR</name>
<keyword evidence="3" id="KW-1185">Reference proteome</keyword>
<feature type="region of interest" description="Disordered" evidence="1">
    <location>
        <begin position="1"/>
        <end position="47"/>
    </location>
</feature>
<protein>
    <submittedName>
        <fullName evidence="2">Uncharacterized protein</fullName>
    </submittedName>
</protein>
<proteinExistence type="predicted"/>
<feature type="compositionally biased region" description="Basic residues" evidence="1">
    <location>
        <begin position="31"/>
        <end position="47"/>
    </location>
</feature>
<dbReference type="Proteomes" id="UP000324222">
    <property type="component" value="Unassembled WGS sequence"/>
</dbReference>
<reference evidence="2 3" key="1">
    <citation type="submission" date="2019-05" db="EMBL/GenBank/DDBJ databases">
        <title>Another draft genome of Portunus trituberculatus and its Hox gene families provides insights of decapod evolution.</title>
        <authorList>
            <person name="Jeong J.-H."/>
            <person name="Song I."/>
            <person name="Kim S."/>
            <person name="Choi T."/>
            <person name="Kim D."/>
            <person name="Ryu S."/>
            <person name="Kim W."/>
        </authorList>
    </citation>
    <scope>NUCLEOTIDE SEQUENCE [LARGE SCALE GENOMIC DNA]</scope>
    <source>
        <tissue evidence="2">Muscle</tissue>
    </source>
</reference>